<protein>
    <submittedName>
        <fullName evidence="2">Uncharacterized protein</fullName>
    </submittedName>
</protein>
<evidence type="ECO:0000256" key="1">
    <source>
        <dbReference type="SAM" id="MobiDB-lite"/>
    </source>
</evidence>
<name>A0AAV4JHD0_9GAST</name>
<dbReference type="EMBL" id="BMAT01003154">
    <property type="protein sequence ID" value="GFS21170.1"/>
    <property type="molecule type" value="Genomic_DNA"/>
</dbReference>
<dbReference type="AlphaFoldDB" id="A0AAV4JHD0"/>
<evidence type="ECO:0000313" key="2">
    <source>
        <dbReference type="EMBL" id="GFS21170.1"/>
    </source>
</evidence>
<reference evidence="2 3" key="1">
    <citation type="journal article" date="2021" name="Elife">
        <title>Chloroplast acquisition without the gene transfer in kleptoplastic sea slugs, Plakobranchus ocellatus.</title>
        <authorList>
            <person name="Maeda T."/>
            <person name="Takahashi S."/>
            <person name="Yoshida T."/>
            <person name="Shimamura S."/>
            <person name="Takaki Y."/>
            <person name="Nagai Y."/>
            <person name="Toyoda A."/>
            <person name="Suzuki Y."/>
            <person name="Arimoto A."/>
            <person name="Ishii H."/>
            <person name="Satoh N."/>
            <person name="Nishiyama T."/>
            <person name="Hasebe M."/>
            <person name="Maruyama T."/>
            <person name="Minagawa J."/>
            <person name="Obokata J."/>
            <person name="Shigenobu S."/>
        </authorList>
    </citation>
    <scope>NUCLEOTIDE SEQUENCE [LARGE SCALE GENOMIC DNA]</scope>
</reference>
<feature type="compositionally biased region" description="Acidic residues" evidence="1">
    <location>
        <begin position="120"/>
        <end position="131"/>
    </location>
</feature>
<feature type="region of interest" description="Disordered" evidence="1">
    <location>
        <begin position="70"/>
        <end position="149"/>
    </location>
</feature>
<proteinExistence type="predicted"/>
<sequence>MHRIQGQDFLDLDTCKSAHLANMPGTLSKNQTSLFGYGWKGCNQNSRGASREDVLTGTPASKEIVENAAGHESCQVQGGDNPVKMSLQDDKSYVGGHVELSVSRGNGNRTPHQKHTSSSDQEDNNGDETDTTEAGHSSKDAQVVSTLQW</sequence>
<organism evidence="2 3">
    <name type="scientific">Elysia marginata</name>
    <dbReference type="NCBI Taxonomy" id="1093978"/>
    <lineage>
        <taxon>Eukaryota</taxon>
        <taxon>Metazoa</taxon>
        <taxon>Spiralia</taxon>
        <taxon>Lophotrochozoa</taxon>
        <taxon>Mollusca</taxon>
        <taxon>Gastropoda</taxon>
        <taxon>Heterobranchia</taxon>
        <taxon>Euthyneura</taxon>
        <taxon>Panpulmonata</taxon>
        <taxon>Sacoglossa</taxon>
        <taxon>Placobranchoidea</taxon>
        <taxon>Plakobranchidae</taxon>
        <taxon>Elysia</taxon>
    </lineage>
</organism>
<dbReference type="Proteomes" id="UP000762676">
    <property type="component" value="Unassembled WGS sequence"/>
</dbReference>
<accession>A0AAV4JHD0</accession>
<gene>
    <name evidence="2" type="ORF">ElyMa_001588400</name>
</gene>
<keyword evidence="3" id="KW-1185">Reference proteome</keyword>
<evidence type="ECO:0000313" key="3">
    <source>
        <dbReference type="Proteomes" id="UP000762676"/>
    </source>
</evidence>
<comment type="caution">
    <text evidence="2">The sequence shown here is derived from an EMBL/GenBank/DDBJ whole genome shotgun (WGS) entry which is preliminary data.</text>
</comment>